<gene>
    <name evidence="2" type="ORF">C8J55DRAFT_564929</name>
</gene>
<reference evidence="2" key="1">
    <citation type="submission" date="2022-08" db="EMBL/GenBank/DDBJ databases">
        <authorList>
            <consortium name="DOE Joint Genome Institute"/>
            <person name="Min B."/>
            <person name="Riley R."/>
            <person name="Sierra-Patev S."/>
            <person name="Naranjo-Ortiz M."/>
            <person name="Looney B."/>
            <person name="Konkel Z."/>
            <person name="Slot J.C."/>
            <person name="Sakamoto Y."/>
            <person name="Steenwyk J.L."/>
            <person name="Rokas A."/>
            <person name="Carro J."/>
            <person name="Camarero S."/>
            <person name="Ferreira P."/>
            <person name="Molpeceres G."/>
            <person name="Ruiz-Duenas F.J."/>
            <person name="Serrano A."/>
            <person name="Henrissat B."/>
            <person name="Drula E."/>
            <person name="Hughes K.W."/>
            <person name="Mata J.L."/>
            <person name="Ishikawa N.K."/>
            <person name="Vargas-Isla R."/>
            <person name="Ushijima S."/>
            <person name="Smith C.A."/>
            <person name="Ahrendt S."/>
            <person name="Andreopoulos W."/>
            <person name="He G."/>
            <person name="Labutti K."/>
            <person name="Lipzen A."/>
            <person name="Ng V."/>
            <person name="Sandor L."/>
            <person name="Barry K."/>
            <person name="Martinez A.T."/>
            <person name="Xiao Y."/>
            <person name="Gibbons J.G."/>
            <person name="Terashima K."/>
            <person name="Hibbett D.S."/>
            <person name="Grigoriev I.V."/>
        </authorList>
    </citation>
    <scope>NUCLEOTIDE SEQUENCE</scope>
    <source>
        <strain evidence="2">Sp2 HRB7682 ss15</strain>
    </source>
</reference>
<dbReference type="AlphaFoldDB" id="A0A9W8ZWT5"/>
<comment type="caution">
    <text evidence="2">The sequence shown here is derived from an EMBL/GenBank/DDBJ whole genome shotgun (WGS) entry which is preliminary data.</text>
</comment>
<reference evidence="2" key="2">
    <citation type="journal article" date="2023" name="Proc. Natl. Acad. Sci. U.S.A.">
        <title>A global phylogenomic analysis of the shiitake genus Lentinula.</title>
        <authorList>
            <person name="Sierra-Patev S."/>
            <person name="Min B."/>
            <person name="Naranjo-Ortiz M."/>
            <person name="Looney B."/>
            <person name="Konkel Z."/>
            <person name="Slot J.C."/>
            <person name="Sakamoto Y."/>
            <person name="Steenwyk J.L."/>
            <person name="Rokas A."/>
            <person name="Carro J."/>
            <person name="Camarero S."/>
            <person name="Ferreira P."/>
            <person name="Molpeceres G."/>
            <person name="Ruiz-Duenas F.J."/>
            <person name="Serrano A."/>
            <person name="Henrissat B."/>
            <person name="Drula E."/>
            <person name="Hughes K.W."/>
            <person name="Mata J.L."/>
            <person name="Ishikawa N.K."/>
            <person name="Vargas-Isla R."/>
            <person name="Ushijima S."/>
            <person name="Smith C.A."/>
            <person name="Donoghue J."/>
            <person name="Ahrendt S."/>
            <person name="Andreopoulos W."/>
            <person name="He G."/>
            <person name="LaButti K."/>
            <person name="Lipzen A."/>
            <person name="Ng V."/>
            <person name="Riley R."/>
            <person name="Sandor L."/>
            <person name="Barry K."/>
            <person name="Martinez A.T."/>
            <person name="Xiao Y."/>
            <person name="Gibbons J.G."/>
            <person name="Terashima K."/>
            <person name="Grigoriev I.V."/>
            <person name="Hibbett D."/>
        </authorList>
    </citation>
    <scope>NUCLEOTIDE SEQUENCE</scope>
    <source>
        <strain evidence="2">Sp2 HRB7682 ss15</strain>
    </source>
</reference>
<evidence type="ECO:0000313" key="2">
    <source>
        <dbReference type="EMBL" id="KAJ4468427.1"/>
    </source>
</evidence>
<sequence length="339" mass="37002">MSSGNCNLCLSIAGHPVLGKPGVYEQPMFVKGGYQQPPLPLNIICKDAPTATRLYSVLLPVVERIYKLNPEKFDIKKFVDSNEFQEVACELDGDDCLKWAVKLGKYVGVFLSGCVNIYIPPRSLPSYVSQLGGEALASVDLSKNSRFKQAFAFNSFEDAVAFQMGTSDNPTNAAWEYSPLQQPHAAEIIRQQITPTSPPDPPASIPPPTPSPPPTPKSSSKSFVVLSSPTKSSSTPPTPRTPSRRQVPQRNKTTAGGIINNININSSSPGPSRRSQFHSGAYWGLRLMGALKLSDGDAAQVEERLQVSTSKEDFVEACHRFPELTEALAQFLWDLHTKL</sequence>
<feature type="region of interest" description="Disordered" evidence="1">
    <location>
        <begin position="193"/>
        <end position="276"/>
    </location>
</feature>
<proteinExistence type="predicted"/>
<evidence type="ECO:0000256" key="1">
    <source>
        <dbReference type="SAM" id="MobiDB-lite"/>
    </source>
</evidence>
<dbReference type="Proteomes" id="UP001150238">
    <property type="component" value="Unassembled WGS sequence"/>
</dbReference>
<accession>A0A9W8ZWT5</accession>
<feature type="compositionally biased region" description="Low complexity" evidence="1">
    <location>
        <begin position="217"/>
        <end position="235"/>
    </location>
</feature>
<organism evidence="2 3">
    <name type="scientific">Lentinula lateritia</name>
    <dbReference type="NCBI Taxonomy" id="40482"/>
    <lineage>
        <taxon>Eukaryota</taxon>
        <taxon>Fungi</taxon>
        <taxon>Dikarya</taxon>
        <taxon>Basidiomycota</taxon>
        <taxon>Agaricomycotina</taxon>
        <taxon>Agaricomycetes</taxon>
        <taxon>Agaricomycetidae</taxon>
        <taxon>Agaricales</taxon>
        <taxon>Marasmiineae</taxon>
        <taxon>Omphalotaceae</taxon>
        <taxon>Lentinula</taxon>
    </lineage>
</organism>
<name>A0A9W8ZWT5_9AGAR</name>
<feature type="compositionally biased region" description="Low complexity" evidence="1">
    <location>
        <begin position="244"/>
        <end position="272"/>
    </location>
</feature>
<evidence type="ECO:0000313" key="3">
    <source>
        <dbReference type="Proteomes" id="UP001150238"/>
    </source>
</evidence>
<dbReference type="EMBL" id="JANVFS010000038">
    <property type="protein sequence ID" value="KAJ4468427.1"/>
    <property type="molecule type" value="Genomic_DNA"/>
</dbReference>
<feature type="compositionally biased region" description="Pro residues" evidence="1">
    <location>
        <begin position="196"/>
        <end position="216"/>
    </location>
</feature>
<protein>
    <submittedName>
        <fullName evidence="2">Uncharacterized protein</fullName>
    </submittedName>
</protein>